<evidence type="ECO:0000256" key="1">
    <source>
        <dbReference type="SAM" id="MobiDB-lite"/>
    </source>
</evidence>
<organism evidence="3 4">
    <name type="scientific">Aeromicrobium duanguangcaii</name>
    <dbReference type="NCBI Taxonomy" id="2968086"/>
    <lineage>
        <taxon>Bacteria</taxon>
        <taxon>Bacillati</taxon>
        <taxon>Actinomycetota</taxon>
        <taxon>Actinomycetes</taxon>
        <taxon>Propionibacteriales</taxon>
        <taxon>Nocardioidaceae</taxon>
        <taxon>Aeromicrobium</taxon>
    </lineage>
</organism>
<reference evidence="3 4" key="1">
    <citation type="submission" date="2022-07" db="EMBL/GenBank/DDBJ databases">
        <title>Novel species in genus Aeromicrobium.</title>
        <authorList>
            <person name="Ye L."/>
        </authorList>
    </citation>
    <scope>NUCLEOTIDE SEQUENCE [LARGE SCALE GENOMIC DNA]</scope>
    <source>
        <strain evidence="4">zg-Y50</strain>
    </source>
</reference>
<evidence type="ECO:0000313" key="4">
    <source>
        <dbReference type="Proteomes" id="UP001315860"/>
    </source>
</evidence>
<sequence>MSNDGGTTLQGTPNPEAPNPQLPIVQKLRIRYAKRGRMRFTSHRDFARAFERAIRRAALPIAHSSGYSPHPKISYAGASPTGAASEAEYLEIGLIRAMEPDDVKAALDEALPTGLDILDVVVSPGGALADLLQASRWFIELPEVSAQDAAAAVETFLARDEVLVERMMKKGLRTFDCRDAVIRLRVDDRSGTDGCAILDVVVRHDIPSVRPDDVITGLRTLCGLPIEKAPLATRSDQGPLDVQIGTVGDPLATGRDAP</sequence>
<dbReference type="RefSeq" id="WP_232417190.1">
    <property type="nucleotide sequence ID" value="NZ_CP101990.1"/>
</dbReference>
<feature type="domain" description="DUF2344" evidence="2">
    <location>
        <begin position="27"/>
        <end position="211"/>
    </location>
</feature>
<feature type="region of interest" description="Disordered" evidence="1">
    <location>
        <begin position="1"/>
        <end position="23"/>
    </location>
</feature>
<dbReference type="NCBIfam" id="TIGR03936">
    <property type="entry name" value="sam_1_link_chp"/>
    <property type="match status" value="1"/>
</dbReference>
<keyword evidence="4" id="KW-1185">Reference proteome</keyword>
<dbReference type="Pfam" id="PF10105">
    <property type="entry name" value="DUF2344"/>
    <property type="match status" value="1"/>
</dbReference>
<accession>A0ABY5KJU6</accession>
<evidence type="ECO:0000313" key="3">
    <source>
        <dbReference type="EMBL" id="UUI69351.1"/>
    </source>
</evidence>
<gene>
    <name evidence="3" type="ORF">NP095_04410</name>
</gene>
<protein>
    <submittedName>
        <fullName evidence="3">TIGR03936 family radical SAM-associated protein</fullName>
    </submittedName>
</protein>
<dbReference type="InterPro" id="IPR018768">
    <property type="entry name" value="DUF2344"/>
</dbReference>
<evidence type="ECO:0000259" key="2">
    <source>
        <dbReference type="Pfam" id="PF10105"/>
    </source>
</evidence>
<feature type="compositionally biased region" description="Polar residues" evidence="1">
    <location>
        <begin position="1"/>
        <end position="13"/>
    </location>
</feature>
<proteinExistence type="predicted"/>
<name>A0ABY5KJU6_9ACTN</name>
<dbReference type="EMBL" id="CP101990">
    <property type="protein sequence ID" value="UUI69351.1"/>
    <property type="molecule type" value="Genomic_DNA"/>
</dbReference>
<dbReference type="Proteomes" id="UP001315860">
    <property type="component" value="Chromosome"/>
</dbReference>